<dbReference type="PANTHER" id="PTHR33169">
    <property type="entry name" value="PADR-FAMILY TRANSCRIPTIONAL REGULATOR"/>
    <property type="match status" value="1"/>
</dbReference>
<accession>A0A4R1M6K1</accession>
<dbReference type="GO" id="GO:0003677">
    <property type="term" value="F:DNA binding"/>
    <property type="evidence" value="ECO:0007669"/>
    <property type="project" value="UniProtKB-KW"/>
</dbReference>
<gene>
    <name evidence="2" type="ORF">EDC19_2718</name>
</gene>
<evidence type="ECO:0000313" key="2">
    <source>
        <dbReference type="EMBL" id="TCK87876.1"/>
    </source>
</evidence>
<dbReference type="RefSeq" id="WP_243117070.1">
    <property type="nucleotide sequence ID" value="NZ_SMGQ01000018.1"/>
</dbReference>
<dbReference type="InterPro" id="IPR052509">
    <property type="entry name" value="Metal_resp_DNA-bind_regulator"/>
</dbReference>
<dbReference type="InterPro" id="IPR036388">
    <property type="entry name" value="WH-like_DNA-bd_sf"/>
</dbReference>
<name>A0A4R1M6K1_9FIRM</name>
<dbReference type="PANTHER" id="PTHR33169:SF14">
    <property type="entry name" value="TRANSCRIPTIONAL REGULATOR RV3488"/>
    <property type="match status" value="1"/>
</dbReference>
<proteinExistence type="predicted"/>
<dbReference type="SUPFAM" id="SSF46785">
    <property type="entry name" value="Winged helix' DNA-binding domain"/>
    <property type="match status" value="1"/>
</dbReference>
<protein>
    <submittedName>
        <fullName evidence="2">DNA-binding PadR family transcriptional regulator</fullName>
    </submittedName>
</protein>
<dbReference type="Proteomes" id="UP000294545">
    <property type="component" value="Unassembled WGS sequence"/>
</dbReference>
<keyword evidence="3" id="KW-1185">Reference proteome</keyword>
<keyword evidence="2" id="KW-0238">DNA-binding</keyword>
<dbReference type="Gene3D" id="1.10.10.10">
    <property type="entry name" value="Winged helix-like DNA-binding domain superfamily/Winged helix DNA-binding domain"/>
    <property type="match status" value="1"/>
</dbReference>
<dbReference type="AlphaFoldDB" id="A0A4R1M6K1"/>
<reference evidence="2 3" key="1">
    <citation type="submission" date="2019-03" db="EMBL/GenBank/DDBJ databases">
        <title>Genomic Encyclopedia of Type Strains, Phase IV (KMG-IV): sequencing the most valuable type-strain genomes for metagenomic binning, comparative biology and taxonomic classification.</title>
        <authorList>
            <person name="Goeker M."/>
        </authorList>
    </citation>
    <scope>NUCLEOTIDE SEQUENCE [LARGE SCALE GENOMIC DNA]</scope>
    <source>
        <strain evidence="2 3">DSM 24176</strain>
    </source>
</reference>
<comment type="caution">
    <text evidence="2">The sequence shown here is derived from an EMBL/GenBank/DDBJ whole genome shotgun (WGS) entry which is preliminary data.</text>
</comment>
<feature type="domain" description="Transcription regulator PadR N-terminal" evidence="1">
    <location>
        <begin position="16"/>
        <end position="89"/>
    </location>
</feature>
<dbReference type="InterPro" id="IPR036390">
    <property type="entry name" value="WH_DNA-bd_sf"/>
</dbReference>
<evidence type="ECO:0000259" key="1">
    <source>
        <dbReference type="Pfam" id="PF03551"/>
    </source>
</evidence>
<dbReference type="Pfam" id="PF03551">
    <property type="entry name" value="PadR"/>
    <property type="match status" value="1"/>
</dbReference>
<dbReference type="InterPro" id="IPR005149">
    <property type="entry name" value="Tscrpt_reg_PadR_N"/>
</dbReference>
<sequence length="113" mass="13017">MSVMKGKNFRHLNAFILLALAKEDNHGGGVYTVLSETLPNFNVDTGAIYRCLKELESNGAVEFKWENPEKGPAKKVYTITEVGFKELKEWEKDIESRLANLKYFLETYRQLNQ</sequence>
<evidence type="ECO:0000313" key="3">
    <source>
        <dbReference type="Proteomes" id="UP000294545"/>
    </source>
</evidence>
<dbReference type="EMBL" id="SMGQ01000018">
    <property type="protein sequence ID" value="TCK87876.1"/>
    <property type="molecule type" value="Genomic_DNA"/>
</dbReference>
<organism evidence="2 3">
    <name type="scientific">Natranaerovirga hydrolytica</name>
    <dbReference type="NCBI Taxonomy" id="680378"/>
    <lineage>
        <taxon>Bacteria</taxon>
        <taxon>Bacillati</taxon>
        <taxon>Bacillota</taxon>
        <taxon>Clostridia</taxon>
        <taxon>Lachnospirales</taxon>
        <taxon>Natranaerovirgaceae</taxon>
        <taxon>Natranaerovirga</taxon>
    </lineage>
</organism>